<evidence type="ECO:0000256" key="1">
    <source>
        <dbReference type="ARBA" id="ARBA00004945"/>
    </source>
</evidence>
<organism evidence="8 9">
    <name type="scientific">Candidatus Carbonibacillus altaicus</name>
    <dbReference type="NCBI Taxonomy" id="2163959"/>
    <lineage>
        <taxon>Bacteria</taxon>
        <taxon>Bacillati</taxon>
        <taxon>Bacillota</taxon>
        <taxon>Bacilli</taxon>
        <taxon>Bacillales</taxon>
        <taxon>Candidatus Carbonibacillus</taxon>
    </lineage>
</organism>
<keyword evidence="5" id="KW-0486">Methionine biosynthesis</keyword>
<sequence length="250" mass="27429">MNDSHRNIRHMNDSPLKPTPTRHGIVLAMQEELEALLERLPEVQTFSRGAFTFWQGYLGNQEVCAIKSGVGKVNAAMSTQALIDYFTPEVLWVVGVAGALSPDLHIGDVLLGVEALQHDIDASALGFLPGEVPYDERSTYVADARLITCAQKVGGELFGARFKTGRVLSGDRFIAGSDEVRRLRERFAGDCVEMEGAAVAQVAQKNKLPFVIIRTISDRADGQAPQDFPRFLKEAAKDVALFIERLILSC</sequence>
<dbReference type="GO" id="GO:0008782">
    <property type="term" value="F:adenosylhomocysteine nucleosidase activity"/>
    <property type="evidence" value="ECO:0007669"/>
    <property type="project" value="UniProtKB-EC"/>
</dbReference>
<dbReference type="PANTHER" id="PTHR46832:SF1">
    <property type="entry name" value="5'-METHYLTHIOADENOSINE_S-ADENOSYLHOMOCYSTEINE NUCLEOSIDASE"/>
    <property type="match status" value="1"/>
</dbReference>
<feature type="domain" description="Nucleoside phosphorylase" evidence="7">
    <location>
        <begin position="23"/>
        <end position="247"/>
    </location>
</feature>
<dbReference type="PANTHER" id="PTHR46832">
    <property type="entry name" value="5'-METHYLTHIOADENOSINE/S-ADENOSYLHOMOCYSTEINE NUCLEOSIDASE"/>
    <property type="match status" value="1"/>
</dbReference>
<evidence type="ECO:0000259" key="7">
    <source>
        <dbReference type="Pfam" id="PF01048"/>
    </source>
</evidence>
<evidence type="ECO:0000256" key="2">
    <source>
        <dbReference type="ARBA" id="ARBA00011974"/>
    </source>
</evidence>
<evidence type="ECO:0000256" key="3">
    <source>
        <dbReference type="ARBA" id="ARBA00022605"/>
    </source>
</evidence>
<dbReference type="GO" id="GO:0005829">
    <property type="term" value="C:cytosol"/>
    <property type="evidence" value="ECO:0007669"/>
    <property type="project" value="TreeGrafter"/>
</dbReference>
<proteinExistence type="predicted"/>
<dbReference type="GO" id="GO:0008930">
    <property type="term" value="F:methylthioadenosine nucleosidase activity"/>
    <property type="evidence" value="ECO:0007669"/>
    <property type="project" value="InterPro"/>
</dbReference>
<dbReference type="NCBIfam" id="TIGR01704">
    <property type="entry name" value="MTA_SAH-Nsdase"/>
    <property type="match status" value="1"/>
</dbReference>
<reference evidence="9" key="1">
    <citation type="journal article" date="2018" name="Sci. Rep.">
        <title>Lignite coal burning seam in the remote Altai Mountains harbors a hydrogen-driven thermophilic microbial community.</title>
        <authorList>
            <person name="Kadnikov V.V."/>
            <person name="Mardanov A.V."/>
            <person name="Ivasenko D.A."/>
            <person name="Antsiferov D.V."/>
            <person name="Beletsky A.V."/>
            <person name="Karnachuk O.V."/>
            <person name="Ravin N.V."/>
        </authorList>
    </citation>
    <scope>NUCLEOTIDE SEQUENCE [LARGE SCALE GENOMIC DNA]</scope>
</reference>
<evidence type="ECO:0000256" key="6">
    <source>
        <dbReference type="SAM" id="MobiDB-lite"/>
    </source>
</evidence>
<comment type="caution">
    <text evidence="8">The sequence shown here is derived from an EMBL/GenBank/DDBJ whole genome shotgun (WGS) entry which is preliminary data.</text>
</comment>
<dbReference type="UniPathway" id="UPA00904">
    <property type="reaction ID" value="UER00871"/>
</dbReference>
<dbReference type="Proteomes" id="UP000244338">
    <property type="component" value="Unassembled WGS sequence"/>
</dbReference>
<evidence type="ECO:0000313" key="8">
    <source>
        <dbReference type="EMBL" id="PTQ56538.1"/>
    </source>
</evidence>
<evidence type="ECO:0000256" key="4">
    <source>
        <dbReference type="ARBA" id="ARBA00022801"/>
    </source>
</evidence>
<evidence type="ECO:0000256" key="5">
    <source>
        <dbReference type="ARBA" id="ARBA00023167"/>
    </source>
</evidence>
<dbReference type="InterPro" id="IPR000845">
    <property type="entry name" value="Nucleoside_phosphorylase_d"/>
</dbReference>
<dbReference type="Gene3D" id="3.40.50.1580">
    <property type="entry name" value="Nucleoside phosphorylase domain"/>
    <property type="match status" value="1"/>
</dbReference>
<name>A0A2R6Y1I4_9BACL</name>
<dbReference type="EC" id="3.2.2.9" evidence="2"/>
<gene>
    <name evidence="8" type="ORF">BSOLF_0090</name>
</gene>
<dbReference type="AlphaFoldDB" id="A0A2R6Y1I4"/>
<comment type="pathway">
    <text evidence="1">Amino-acid biosynthesis; L-methionine biosynthesis via salvage pathway; S-methyl-5-thio-alpha-D-ribose 1-phosphate from S-methyl-5'-thioadenosine (hydrolase route): step 1/2.</text>
</comment>
<dbReference type="SUPFAM" id="SSF53167">
    <property type="entry name" value="Purine and uridine phosphorylases"/>
    <property type="match status" value="1"/>
</dbReference>
<feature type="compositionally biased region" description="Basic and acidic residues" evidence="6">
    <location>
        <begin position="1"/>
        <end position="12"/>
    </location>
</feature>
<dbReference type="NCBIfam" id="NF004079">
    <property type="entry name" value="PRK05584.1"/>
    <property type="match status" value="1"/>
</dbReference>
<dbReference type="CDD" id="cd09008">
    <property type="entry name" value="MTAN"/>
    <property type="match status" value="1"/>
</dbReference>
<accession>A0A2R6Y1I4</accession>
<dbReference type="GO" id="GO:0019509">
    <property type="term" value="P:L-methionine salvage from methylthioadenosine"/>
    <property type="evidence" value="ECO:0007669"/>
    <property type="project" value="UniProtKB-UniPathway"/>
</dbReference>
<dbReference type="GO" id="GO:0009164">
    <property type="term" value="P:nucleoside catabolic process"/>
    <property type="evidence" value="ECO:0007669"/>
    <property type="project" value="InterPro"/>
</dbReference>
<evidence type="ECO:0000313" key="9">
    <source>
        <dbReference type="Proteomes" id="UP000244338"/>
    </source>
</evidence>
<protein>
    <recommendedName>
        <fullName evidence="2">adenosylhomocysteine nucleosidase</fullName>
        <ecNumber evidence="2">3.2.2.9</ecNumber>
    </recommendedName>
</protein>
<keyword evidence="4" id="KW-0378">Hydrolase</keyword>
<feature type="region of interest" description="Disordered" evidence="6">
    <location>
        <begin position="1"/>
        <end position="21"/>
    </location>
</feature>
<dbReference type="GO" id="GO:0019284">
    <property type="term" value="P:L-methionine salvage from S-adenosylmethionine"/>
    <property type="evidence" value="ECO:0007669"/>
    <property type="project" value="TreeGrafter"/>
</dbReference>
<keyword evidence="3" id="KW-0028">Amino-acid biosynthesis</keyword>
<dbReference type="EMBL" id="PEBX01000025">
    <property type="protein sequence ID" value="PTQ56538.1"/>
    <property type="molecule type" value="Genomic_DNA"/>
</dbReference>
<dbReference type="Pfam" id="PF01048">
    <property type="entry name" value="PNP_UDP_1"/>
    <property type="match status" value="1"/>
</dbReference>
<dbReference type="InterPro" id="IPR035994">
    <property type="entry name" value="Nucleoside_phosphorylase_sf"/>
</dbReference>
<dbReference type="InterPro" id="IPR010049">
    <property type="entry name" value="MTA_SAH_Nsdase"/>
</dbReference>